<dbReference type="Pfam" id="PF18922">
    <property type="entry name" value="DUF5672"/>
    <property type="match status" value="1"/>
</dbReference>
<organism evidence="3">
    <name type="scientific">viral metagenome</name>
    <dbReference type="NCBI Taxonomy" id="1070528"/>
    <lineage>
        <taxon>unclassified sequences</taxon>
        <taxon>metagenomes</taxon>
        <taxon>organismal metagenomes</taxon>
    </lineage>
</organism>
<dbReference type="InterPro" id="IPR006598">
    <property type="entry name" value="CAP10"/>
</dbReference>
<evidence type="ECO:0000259" key="2">
    <source>
        <dbReference type="SMART" id="SM00672"/>
    </source>
</evidence>
<evidence type="ECO:0000256" key="1">
    <source>
        <dbReference type="ARBA" id="ARBA00022679"/>
    </source>
</evidence>
<keyword evidence="1" id="KW-0808">Transferase</keyword>
<dbReference type="PANTHER" id="PTHR12203">
    <property type="entry name" value="KDEL LYS-ASP-GLU-LEU CONTAINING - RELATED"/>
    <property type="match status" value="1"/>
</dbReference>
<dbReference type="AlphaFoldDB" id="A0A6C0HDH2"/>
<dbReference type="EMBL" id="MN739935">
    <property type="protein sequence ID" value="QHT78681.1"/>
    <property type="molecule type" value="Genomic_DNA"/>
</dbReference>
<evidence type="ECO:0000313" key="3">
    <source>
        <dbReference type="EMBL" id="QHT78681.1"/>
    </source>
</evidence>
<dbReference type="PANTHER" id="PTHR12203:SF35">
    <property type="entry name" value="PROTEIN O-GLUCOSYLTRANSFERASE 1"/>
    <property type="match status" value="1"/>
</dbReference>
<dbReference type="SMART" id="SM00672">
    <property type="entry name" value="CAP10"/>
    <property type="match status" value="1"/>
</dbReference>
<sequence length="580" mass="70161">MLEMFPEYWIEWFKLFYERTKNIKFEHYNNFRTTKAAVLVEPRDHPLLKYVIYNFMYLLAPQGWSLHVFCSNKNYQTINEIRKTMNLHIHLLPKDNLTEPEYNQLLTSENFYNEFDEKITHLLIFQTDTMLLKDNISDFLTFDFIGAAWSFSPHRGCNGGLSLRNRKKMLQMCKERICNENEDGFFSYTNQDMLNKIPTLEDKNNFSMETIWCDDPMGMHRAFGHQKHNEIKMKELLQRAWQRIFKTDKIFETDKIIINEQKPLTYKEVLVRVPELGYIIYDDIQKTVECHVPLFTIYKIRVDEFLKFIQEYIKSKPNCKSFRYFFTVYDGWREHSEPSDNPNFVNANDDNLRKCTEIYRNNVYGTFSQQYKYKDDFPIFSDKVIAFGKHKNDLYTVLIPDDYFIRYRGHVELLKEISSIDNISWNDKINKIFWRGGLHGKGYHAYDKNSEIPKSQRRMLCEYKEEWLDANFSYDTTKKEFLKYKYMIDVDGEVNAWSGLWWKLFSNSVVFKVDSHYEQWYYKELKEWIHYIPIKGDLSDLEEKYKWALEHDEECKQININATEFIKQHTYEYVLSNIEL</sequence>
<dbReference type="Pfam" id="PF05686">
    <property type="entry name" value="Glyco_transf_90"/>
    <property type="match status" value="1"/>
</dbReference>
<dbReference type="GO" id="GO:0016740">
    <property type="term" value="F:transferase activity"/>
    <property type="evidence" value="ECO:0007669"/>
    <property type="project" value="UniProtKB-KW"/>
</dbReference>
<dbReference type="InterPro" id="IPR043729">
    <property type="entry name" value="DUF5672"/>
</dbReference>
<dbReference type="InterPro" id="IPR051091">
    <property type="entry name" value="O-Glucosyltr/Glycosyltrsf_90"/>
</dbReference>
<feature type="domain" description="Glycosyl transferase CAP10" evidence="2">
    <location>
        <begin position="375"/>
        <end position="579"/>
    </location>
</feature>
<reference evidence="3" key="1">
    <citation type="journal article" date="2020" name="Nature">
        <title>Giant virus diversity and host interactions through global metagenomics.</title>
        <authorList>
            <person name="Schulz F."/>
            <person name="Roux S."/>
            <person name="Paez-Espino D."/>
            <person name="Jungbluth S."/>
            <person name="Walsh D.A."/>
            <person name="Denef V.J."/>
            <person name="McMahon K.D."/>
            <person name="Konstantinidis K.T."/>
            <person name="Eloe-Fadrosh E.A."/>
            <person name="Kyrpides N.C."/>
            <person name="Woyke T."/>
        </authorList>
    </citation>
    <scope>NUCLEOTIDE SEQUENCE</scope>
    <source>
        <strain evidence="3">GVMAG-M-3300023179-92</strain>
    </source>
</reference>
<protein>
    <recommendedName>
        <fullName evidence="2">Glycosyl transferase CAP10 domain-containing protein</fullName>
    </recommendedName>
</protein>
<proteinExistence type="predicted"/>
<accession>A0A6C0HDH2</accession>
<name>A0A6C0HDH2_9ZZZZ</name>